<dbReference type="NCBIfam" id="TIGR00377">
    <property type="entry name" value="ant_ant_sig"/>
    <property type="match status" value="1"/>
</dbReference>
<comment type="caution">
    <text evidence="4">The sequence shown here is derived from an EMBL/GenBank/DDBJ whole genome shotgun (WGS) entry which is preliminary data.</text>
</comment>
<dbReference type="PANTHER" id="PTHR33495:SF2">
    <property type="entry name" value="ANTI-SIGMA FACTOR ANTAGONIST TM_1081-RELATED"/>
    <property type="match status" value="1"/>
</dbReference>
<dbReference type="InterPro" id="IPR003658">
    <property type="entry name" value="Anti-sigma_ant"/>
</dbReference>
<dbReference type="Gene3D" id="3.30.750.24">
    <property type="entry name" value="STAS domain"/>
    <property type="match status" value="1"/>
</dbReference>
<feature type="domain" description="STAS" evidence="3">
    <location>
        <begin position="18"/>
        <end position="110"/>
    </location>
</feature>
<dbReference type="Pfam" id="PF01740">
    <property type="entry name" value="STAS"/>
    <property type="match status" value="1"/>
</dbReference>
<dbReference type="PANTHER" id="PTHR33495">
    <property type="entry name" value="ANTI-SIGMA FACTOR ANTAGONIST TM_1081-RELATED-RELATED"/>
    <property type="match status" value="1"/>
</dbReference>
<dbReference type="SUPFAM" id="SSF52091">
    <property type="entry name" value="SpoIIaa-like"/>
    <property type="match status" value="1"/>
</dbReference>
<organism evidence="4 5">
    <name type="scientific">Litorisediminicola beolgyonensis</name>
    <dbReference type="NCBI Taxonomy" id="1173614"/>
    <lineage>
        <taxon>Bacteria</taxon>
        <taxon>Pseudomonadati</taxon>
        <taxon>Pseudomonadota</taxon>
        <taxon>Alphaproteobacteria</taxon>
        <taxon>Rhodobacterales</taxon>
        <taxon>Paracoccaceae</taxon>
        <taxon>Litorisediminicola</taxon>
    </lineage>
</organism>
<dbReference type="PROSITE" id="PS50801">
    <property type="entry name" value="STAS"/>
    <property type="match status" value="1"/>
</dbReference>
<evidence type="ECO:0000313" key="5">
    <source>
        <dbReference type="Proteomes" id="UP001597135"/>
    </source>
</evidence>
<evidence type="ECO:0000259" key="3">
    <source>
        <dbReference type="PROSITE" id="PS50801"/>
    </source>
</evidence>
<evidence type="ECO:0000256" key="1">
    <source>
        <dbReference type="ARBA" id="ARBA00009013"/>
    </source>
</evidence>
<sequence>MDLDTTTHGQTLLITVRNARIDSASALAFKDGMRAATQQGPERVLLDLGGVDFIDSSGLGAVVACMKQLDPGQRLDLVALTPTVAKVFQLTRMNTLFAIHPDLETALTANAA</sequence>
<dbReference type="CDD" id="cd07043">
    <property type="entry name" value="STAS_anti-anti-sigma_factors"/>
    <property type="match status" value="1"/>
</dbReference>
<keyword evidence="5" id="KW-1185">Reference proteome</keyword>
<protein>
    <recommendedName>
        <fullName evidence="2">Anti-sigma factor antagonist</fullName>
    </recommendedName>
</protein>
<reference evidence="5" key="1">
    <citation type="journal article" date="2019" name="Int. J. Syst. Evol. Microbiol.">
        <title>The Global Catalogue of Microorganisms (GCM) 10K type strain sequencing project: providing services to taxonomists for standard genome sequencing and annotation.</title>
        <authorList>
            <consortium name="The Broad Institute Genomics Platform"/>
            <consortium name="The Broad Institute Genome Sequencing Center for Infectious Disease"/>
            <person name="Wu L."/>
            <person name="Ma J."/>
        </authorList>
    </citation>
    <scope>NUCLEOTIDE SEQUENCE [LARGE SCALE GENOMIC DNA]</scope>
    <source>
        <strain evidence="5">CCUG 62953</strain>
    </source>
</reference>
<proteinExistence type="inferred from homology"/>
<dbReference type="InterPro" id="IPR036513">
    <property type="entry name" value="STAS_dom_sf"/>
</dbReference>
<name>A0ABW3ZDB3_9RHOB</name>
<dbReference type="Proteomes" id="UP001597135">
    <property type="component" value="Unassembled WGS sequence"/>
</dbReference>
<accession>A0ABW3ZDB3</accession>
<dbReference type="RefSeq" id="WP_386800973.1">
    <property type="nucleotide sequence ID" value="NZ_JBHTMU010000001.1"/>
</dbReference>
<evidence type="ECO:0000313" key="4">
    <source>
        <dbReference type="EMBL" id="MFD1340914.1"/>
    </source>
</evidence>
<gene>
    <name evidence="4" type="ORF">ACFQ4E_00595</name>
</gene>
<comment type="similarity">
    <text evidence="1 2">Belongs to the anti-sigma-factor antagonist family.</text>
</comment>
<evidence type="ECO:0000256" key="2">
    <source>
        <dbReference type="RuleBase" id="RU003749"/>
    </source>
</evidence>
<dbReference type="InterPro" id="IPR002645">
    <property type="entry name" value="STAS_dom"/>
</dbReference>
<dbReference type="EMBL" id="JBHTMU010000001">
    <property type="protein sequence ID" value="MFD1340914.1"/>
    <property type="molecule type" value="Genomic_DNA"/>
</dbReference>